<sequence>MDFVGRFFFQCLSLQRFPGIPDLLRIAVLQRISYLEVDDVKPGLPLAFFLRNALACRHHYINLVIIRKQFAHVTESPVDIQTERLAEITIFTADDHDAAVILFLGLQDDFQMPDMARGERSENDADPATA</sequence>
<comment type="caution">
    <text evidence="1">The sequence shown here is derived from an EMBL/GenBank/DDBJ whole genome shotgun (WGS) entry which is preliminary data.</text>
</comment>
<dbReference type="EMBL" id="VSSQ01061946">
    <property type="protein sequence ID" value="MPN15232.1"/>
    <property type="molecule type" value="Genomic_DNA"/>
</dbReference>
<evidence type="ECO:0000313" key="1">
    <source>
        <dbReference type="EMBL" id="MPN15232.1"/>
    </source>
</evidence>
<accession>A0A645FNS4</accession>
<organism evidence="1">
    <name type="scientific">bioreactor metagenome</name>
    <dbReference type="NCBI Taxonomy" id="1076179"/>
    <lineage>
        <taxon>unclassified sequences</taxon>
        <taxon>metagenomes</taxon>
        <taxon>ecological metagenomes</taxon>
    </lineage>
</organism>
<reference evidence="1" key="1">
    <citation type="submission" date="2019-08" db="EMBL/GenBank/DDBJ databases">
        <authorList>
            <person name="Kucharzyk K."/>
            <person name="Murdoch R.W."/>
            <person name="Higgins S."/>
            <person name="Loffler F."/>
        </authorList>
    </citation>
    <scope>NUCLEOTIDE SEQUENCE</scope>
</reference>
<dbReference type="AlphaFoldDB" id="A0A645FNS4"/>
<gene>
    <name evidence="1" type="ORF">SDC9_162562</name>
</gene>
<proteinExistence type="predicted"/>
<name>A0A645FNS4_9ZZZZ</name>
<protein>
    <submittedName>
        <fullName evidence="1">Uncharacterized protein</fullName>
    </submittedName>
</protein>